<evidence type="ECO:0000313" key="8">
    <source>
        <dbReference type="Proteomes" id="UP000284842"/>
    </source>
</evidence>
<evidence type="ECO:0000256" key="2">
    <source>
        <dbReference type="SAM" id="MobiDB-lite"/>
    </source>
</evidence>
<keyword evidence="3" id="KW-1133">Transmembrane helix</keyword>
<evidence type="ECO:0000256" key="3">
    <source>
        <dbReference type="SAM" id="Phobius"/>
    </source>
</evidence>
<dbReference type="CDD" id="cd02851">
    <property type="entry name" value="E_set_GO_C"/>
    <property type="match status" value="1"/>
</dbReference>
<dbReference type="Gene3D" id="2.130.10.80">
    <property type="entry name" value="Galactose oxidase/kelch, beta-propeller"/>
    <property type="match status" value="1"/>
</dbReference>
<evidence type="ECO:0000313" key="7">
    <source>
        <dbReference type="EMBL" id="PPR04778.1"/>
    </source>
</evidence>
<dbReference type="EMBL" id="NHTK01000893">
    <property type="protein sequence ID" value="PPR04778.1"/>
    <property type="molecule type" value="Genomic_DNA"/>
</dbReference>
<evidence type="ECO:0000256" key="4">
    <source>
        <dbReference type="SAM" id="SignalP"/>
    </source>
</evidence>
<dbReference type="InParanoid" id="A0A409YP11"/>
<accession>A0A409YP11</accession>
<evidence type="ECO:0000259" key="6">
    <source>
        <dbReference type="Pfam" id="PF09118"/>
    </source>
</evidence>
<feature type="compositionally biased region" description="Basic and acidic residues" evidence="2">
    <location>
        <begin position="644"/>
        <end position="653"/>
    </location>
</feature>
<dbReference type="InterPro" id="IPR011043">
    <property type="entry name" value="Gal_Oxase/kelch_b-propeller"/>
</dbReference>
<dbReference type="SUPFAM" id="SSF50965">
    <property type="entry name" value="Galactose oxidase, central domain"/>
    <property type="match status" value="1"/>
</dbReference>
<organism evidence="7 8">
    <name type="scientific">Panaeolus cyanescens</name>
    <dbReference type="NCBI Taxonomy" id="181874"/>
    <lineage>
        <taxon>Eukaryota</taxon>
        <taxon>Fungi</taxon>
        <taxon>Dikarya</taxon>
        <taxon>Basidiomycota</taxon>
        <taxon>Agaricomycotina</taxon>
        <taxon>Agaricomycetes</taxon>
        <taxon>Agaricomycetidae</taxon>
        <taxon>Agaricales</taxon>
        <taxon>Agaricineae</taxon>
        <taxon>Galeropsidaceae</taxon>
        <taxon>Panaeolus</taxon>
    </lineage>
</organism>
<comment type="caution">
    <text evidence="7">The sequence shown here is derived from an EMBL/GenBank/DDBJ whole genome shotgun (WGS) entry which is preliminary data.</text>
</comment>
<name>A0A409YP11_9AGAR</name>
<evidence type="ECO:0000259" key="5">
    <source>
        <dbReference type="Pfam" id="PF07250"/>
    </source>
</evidence>
<feature type="region of interest" description="Disordered" evidence="2">
    <location>
        <begin position="614"/>
        <end position="653"/>
    </location>
</feature>
<dbReference type="InterPro" id="IPR009880">
    <property type="entry name" value="Glyoxal_oxidase_N"/>
</dbReference>
<dbReference type="Pfam" id="PF09118">
    <property type="entry name" value="GO-like_E_set"/>
    <property type="match status" value="1"/>
</dbReference>
<keyword evidence="8" id="KW-1185">Reference proteome</keyword>
<dbReference type="Proteomes" id="UP000284842">
    <property type="component" value="Unassembled WGS sequence"/>
</dbReference>
<dbReference type="InterPro" id="IPR037293">
    <property type="entry name" value="Gal_Oxidase_central_sf"/>
</dbReference>
<keyword evidence="1 4" id="KW-0732">Signal</keyword>
<feature type="domain" description="Glyoxal oxidase N-terminal" evidence="5">
    <location>
        <begin position="204"/>
        <end position="489"/>
    </location>
</feature>
<gene>
    <name evidence="7" type="ORF">CVT24_007094</name>
</gene>
<dbReference type="Pfam" id="PF07250">
    <property type="entry name" value="Glyoxal_oxid_N"/>
    <property type="match status" value="1"/>
</dbReference>
<evidence type="ECO:0000256" key="1">
    <source>
        <dbReference type="ARBA" id="ARBA00022729"/>
    </source>
</evidence>
<dbReference type="AlphaFoldDB" id="A0A409YP11"/>
<proteinExistence type="predicted"/>
<dbReference type="InterPro" id="IPR015202">
    <property type="entry name" value="GO-like_E_set"/>
</dbReference>
<keyword evidence="3" id="KW-0472">Membrane</keyword>
<dbReference type="SUPFAM" id="SSF81296">
    <property type="entry name" value="E set domains"/>
    <property type="match status" value="1"/>
</dbReference>
<protein>
    <recommendedName>
        <fullName evidence="9">Galactose oxidase-like Early set domain-containing protein</fullName>
    </recommendedName>
</protein>
<sequence length="805" mass="88037">MPASRIILGTFLLLVLIYTAIAVTPNGFEDGGHTKVSALMMFLGNEHSVYILDKAEGNAAQVAGHVAWASVWDIELREAKTQDVRSNVFCASGMHLPNGSFAAFGGNDAVGPGGKVGNQKNPGSNTGQWDGTYQNHDGRKAIRIVSPLNCRITDQLDRMPCKWYDEDDLIMKRHRWYSAAEATGTGEVVIIGGFVTGGYINRWWPNTDPLYSGGGAEPTYEFYPSRPEEPRIMKFMETTSGLNAYAHTYLMPSGKMFVQANLSTILWDYDNNIETPLPPMPKGVVRVYPASGATAMLPLTPKNNYTPTMIFCGGSDMADEMWGSYASPAYNTWTYPASKDCQRITPEPIDKSRPVVYEQDDDMPVGRSMSQFIALPNGKYLLVNGAEFGTAGYTTSGTPDTPFDQMPFGQSLAGQPVLKPAIYDPEAPRGKRWSQEGLFESRIPRMYHSTAVLLPDASVLLAGSNPNADVVLDAAFPTEYRADIFYPSYFEAEIRPSPKNVPTKLSYGGDFFDITIPASSYKGSANEAAESAKVVLIRTGFSTHAMQMGQRFLQLDNTFTVEKGGSIILHVSQLPPNPNLFQPGPAFLYVNIHGVPSNGTYVIAGSGNIERQPIGDISNLPSSVRLDNVQGGDDGPSSSNSPTKDQKNNKNGEKSNNMVLIISAAGGAAALVVLVIVAIVIMKRRRAERMRRVAEASRALPVPHSRPWDHHENSSQTAFVAYSKDDGAHDWNASSPALPGGQYQDDTYSTYSSQYEQPYDPYTSANRYPPGPQPSPGYASPQSSHLYPYSESPLYPPPQHRYNNR</sequence>
<dbReference type="OrthoDB" id="2019572at2759"/>
<reference evidence="7 8" key="1">
    <citation type="journal article" date="2018" name="Evol. Lett.">
        <title>Horizontal gene cluster transfer increased hallucinogenic mushroom diversity.</title>
        <authorList>
            <person name="Reynolds H.T."/>
            <person name="Vijayakumar V."/>
            <person name="Gluck-Thaler E."/>
            <person name="Korotkin H.B."/>
            <person name="Matheny P.B."/>
            <person name="Slot J.C."/>
        </authorList>
    </citation>
    <scope>NUCLEOTIDE SEQUENCE [LARGE SCALE GENOMIC DNA]</scope>
    <source>
        <strain evidence="7 8">2629</strain>
    </source>
</reference>
<evidence type="ECO:0008006" key="9">
    <source>
        <dbReference type="Google" id="ProtNLM"/>
    </source>
</evidence>
<feature type="transmembrane region" description="Helical" evidence="3">
    <location>
        <begin position="658"/>
        <end position="682"/>
    </location>
</feature>
<dbReference type="PANTHER" id="PTHR32208:SF21">
    <property type="entry name" value="LOW QUALITY PROTEIN: ALDEHYDE OXIDASE GLOX-LIKE"/>
    <property type="match status" value="1"/>
</dbReference>
<dbReference type="InterPro" id="IPR014756">
    <property type="entry name" value="Ig_E-set"/>
</dbReference>
<dbReference type="STRING" id="181874.A0A409YP11"/>
<feature type="chain" id="PRO_5019446312" description="Galactose oxidase-like Early set domain-containing protein" evidence="4">
    <location>
        <begin position="23"/>
        <end position="805"/>
    </location>
</feature>
<dbReference type="PANTHER" id="PTHR32208">
    <property type="entry name" value="SECRETED PROTEIN-RELATED"/>
    <property type="match status" value="1"/>
</dbReference>
<feature type="domain" description="Galactose oxidase-like Early set" evidence="6">
    <location>
        <begin position="495"/>
        <end position="602"/>
    </location>
</feature>
<feature type="region of interest" description="Disordered" evidence="2">
    <location>
        <begin position="731"/>
        <end position="805"/>
    </location>
</feature>
<feature type="compositionally biased region" description="Low complexity" evidence="2">
    <location>
        <begin position="783"/>
        <end position="793"/>
    </location>
</feature>
<keyword evidence="3" id="KW-0812">Transmembrane</keyword>
<feature type="signal peptide" evidence="4">
    <location>
        <begin position="1"/>
        <end position="22"/>
    </location>
</feature>
<dbReference type="Gene3D" id="2.60.40.10">
    <property type="entry name" value="Immunoglobulins"/>
    <property type="match status" value="1"/>
</dbReference>
<dbReference type="InterPro" id="IPR013783">
    <property type="entry name" value="Ig-like_fold"/>
</dbReference>
<feature type="compositionally biased region" description="Polar residues" evidence="2">
    <location>
        <begin position="744"/>
        <end position="756"/>
    </location>
</feature>